<organism evidence="1 2">
    <name type="scientific">Nocardia arthritidis</name>
    <dbReference type="NCBI Taxonomy" id="228602"/>
    <lineage>
        <taxon>Bacteria</taxon>
        <taxon>Bacillati</taxon>
        <taxon>Actinomycetota</taxon>
        <taxon>Actinomycetes</taxon>
        <taxon>Mycobacteriales</taxon>
        <taxon>Nocardiaceae</taxon>
        <taxon>Nocardia</taxon>
    </lineage>
</organism>
<evidence type="ECO:0000313" key="2">
    <source>
        <dbReference type="Proteomes" id="UP000503540"/>
    </source>
</evidence>
<sequence>MTAIWAKSLTASMPKITETSRMDGLIRSKGKTTVSDAINPSHYQRHGAQLIDLIEHLPGNRFNAAKYVVRAGEKSPDTLIEDLDKGLWYQLRELYRLEVIDFNPAAPEAWERLRRFLGWCGPDKPTEEVVRLVDYREAAARTVPRMFERFADIPREVQVVTDNDGDKWWTVEGPPVNDVFGPYTEVIA</sequence>
<accession>A0A6G9YTD7</accession>
<gene>
    <name evidence="1" type="ORF">F5544_43285</name>
</gene>
<dbReference type="Pfam" id="PF11753">
    <property type="entry name" value="DUF3310"/>
    <property type="match status" value="1"/>
</dbReference>
<name>A0A6G9YTD7_9NOCA</name>
<protein>
    <submittedName>
        <fullName evidence="1">DUF3310 domain-containing protein</fullName>
    </submittedName>
</protein>
<evidence type="ECO:0000313" key="1">
    <source>
        <dbReference type="EMBL" id="QIS16464.1"/>
    </source>
</evidence>
<dbReference type="EMBL" id="CP046172">
    <property type="protein sequence ID" value="QIS16464.1"/>
    <property type="molecule type" value="Genomic_DNA"/>
</dbReference>
<dbReference type="Proteomes" id="UP000503540">
    <property type="component" value="Chromosome"/>
</dbReference>
<proteinExistence type="predicted"/>
<dbReference type="InterPro" id="IPR021739">
    <property type="entry name" value="SaV-like"/>
</dbReference>
<reference evidence="1 2" key="1">
    <citation type="journal article" date="2019" name="ACS Chem. Biol.">
        <title>Identification and Mobilization of a Cryptic Antibiotic Biosynthesis Gene Locus from a Human-Pathogenic Nocardia Isolate.</title>
        <authorList>
            <person name="Herisse M."/>
            <person name="Ishida K."/>
            <person name="Porter J.L."/>
            <person name="Howden B."/>
            <person name="Hertweck C."/>
            <person name="Stinear T.P."/>
            <person name="Pidot S.J."/>
        </authorList>
    </citation>
    <scope>NUCLEOTIDE SEQUENCE [LARGE SCALE GENOMIC DNA]</scope>
    <source>
        <strain evidence="1 2">AUSMDU00012717</strain>
    </source>
</reference>
<keyword evidence="2" id="KW-1185">Reference proteome</keyword>
<dbReference type="KEGG" id="nah:F5544_43285"/>
<dbReference type="AlphaFoldDB" id="A0A6G9YTD7"/>